<reference evidence="8 9" key="1">
    <citation type="submission" date="2019-05" db="EMBL/GenBank/DDBJ databases">
        <authorList>
            <person name="Chen C."/>
        </authorList>
    </citation>
    <scope>NUCLEOTIDE SEQUENCE [LARGE SCALE GENOMIC DNA]</scope>
    <source>
        <strain evidence="8 9">HB172198</strain>
    </source>
</reference>
<dbReference type="InterPro" id="IPR027094">
    <property type="entry name" value="Mitofusin_fam"/>
</dbReference>
<feature type="domain" description="Dynamin N-terminal" evidence="7">
    <location>
        <begin position="49"/>
        <end position="202"/>
    </location>
</feature>
<dbReference type="Pfam" id="PF00350">
    <property type="entry name" value="Dynamin_N"/>
    <property type="match status" value="2"/>
</dbReference>
<dbReference type="OrthoDB" id="5477114at2"/>
<keyword evidence="5" id="KW-0472">Membrane</keyword>
<dbReference type="RefSeq" id="WP_138225631.1">
    <property type="nucleotide sequence ID" value="NZ_CP040396.1"/>
</dbReference>
<feature type="domain" description="Dynamin N-terminal" evidence="7">
    <location>
        <begin position="626"/>
        <end position="849"/>
    </location>
</feature>
<dbReference type="KEGG" id="palo:E6C60_1920"/>
<dbReference type="Gene3D" id="3.40.50.300">
    <property type="entry name" value="P-loop containing nucleotide triphosphate hydrolases"/>
    <property type="match status" value="2"/>
</dbReference>
<organism evidence="8 9">
    <name type="scientific">Paenibacillus algicola</name>
    <dbReference type="NCBI Taxonomy" id="2565926"/>
    <lineage>
        <taxon>Bacteria</taxon>
        <taxon>Bacillati</taxon>
        <taxon>Bacillota</taxon>
        <taxon>Bacilli</taxon>
        <taxon>Bacillales</taxon>
        <taxon>Paenibacillaceae</taxon>
        <taxon>Paenibacillus</taxon>
    </lineage>
</organism>
<evidence type="ECO:0000256" key="5">
    <source>
        <dbReference type="ARBA" id="ARBA00023136"/>
    </source>
</evidence>
<dbReference type="Proteomes" id="UP000300879">
    <property type="component" value="Chromosome"/>
</dbReference>
<evidence type="ECO:0000313" key="8">
    <source>
        <dbReference type="EMBL" id="QCT02635.1"/>
    </source>
</evidence>
<dbReference type="AlphaFoldDB" id="A0A4P8XJT0"/>
<dbReference type="PANTHER" id="PTHR10465">
    <property type="entry name" value="TRANSMEMBRANE GTPASE FZO1"/>
    <property type="match status" value="1"/>
</dbReference>
<keyword evidence="4" id="KW-0342">GTP-binding</keyword>
<gene>
    <name evidence="8" type="ORF">E6C60_1920</name>
</gene>
<evidence type="ECO:0000256" key="6">
    <source>
        <dbReference type="SAM" id="MobiDB-lite"/>
    </source>
</evidence>
<keyword evidence="9" id="KW-1185">Reference proteome</keyword>
<accession>A0A4P8XJT0</accession>
<keyword evidence="3" id="KW-0378">Hydrolase</keyword>
<dbReference type="GO" id="GO:0003924">
    <property type="term" value="F:GTPase activity"/>
    <property type="evidence" value="ECO:0007669"/>
    <property type="project" value="InterPro"/>
</dbReference>
<evidence type="ECO:0000256" key="4">
    <source>
        <dbReference type="ARBA" id="ARBA00023134"/>
    </source>
</evidence>
<feature type="region of interest" description="Disordered" evidence="6">
    <location>
        <begin position="550"/>
        <end position="583"/>
    </location>
</feature>
<evidence type="ECO:0000259" key="7">
    <source>
        <dbReference type="Pfam" id="PF00350"/>
    </source>
</evidence>
<feature type="region of interest" description="Disordered" evidence="6">
    <location>
        <begin position="525"/>
        <end position="544"/>
    </location>
</feature>
<dbReference type="PANTHER" id="PTHR10465:SF0">
    <property type="entry name" value="SARCALUMENIN"/>
    <property type="match status" value="1"/>
</dbReference>
<dbReference type="GO" id="GO:0016020">
    <property type="term" value="C:membrane"/>
    <property type="evidence" value="ECO:0007669"/>
    <property type="project" value="UniProtKB-SubCell"/>
</dbReference>
<evidence type="ECO:0000256" key="1">
    <source>
        <dbReference type="ARBA" id="ARBA00004370"/>
    </source>
</evidence>
<evidence type="ECO:0000256" key="2">
    <source>
        <dbReference type="ARBA" id="ARBA00022741"/>
    </source>
</evidence>
<dbReference type="GO" id="GO:0005525">
    <property type="term" value="F:GTP binding"/>
    <property type="evidence" value="ECO:0007669"/>
    <property type="project" value="UniProtKB-KW"/>
</dbReference>
<dbReference type="CDD" id="cd09912">
    <property type="entry name" value="DLP_2"/>
    <property type="match status" value="2"/>
</dbReference>
<name>A0A4P8XJT0_9BACL</name>
<proteinExistence type="predicted"/>
<sequence>MKAVTAHETGFNADLLQEAIAQFQAWNDESSAELAKDLQRKQEAKELTLAFCGHFSAGKSSMINALCGKKVLPSGPVPTSANIVTIRNGDAKAVIHRADGAVEESITVTTEELAEYCKAGGDYRAIEVWDQVPVLQGHGVLMDTPGVDSTDDGHQKATHSALHLADVVFYVMDYNHVQSESNLMFAKSLSDWGKPLYLIVNQIDKHRDEELSLASYLSDVRKAFRQWNIQYQGLLCISLKVHDYPYNQWPELQSVIAGLLEQSRSLLDYSVASSLRQVAHSHGEAFARSHQEEKEALLEEIGGQAALEALNQRLAEEEAELSSARNMPEVTATAFRKEGDALLANANLMPAELRDLALSWLESQKSGFKVGFLFSSGKTGEEKKRRQEQLLERLKQQVSSQVEFHLRQLWKSSMEAVSSFGEEQEQVLDSVLPRVTAELLLQTVEPQAILSGEYMLNYCRKLADQIKASYRQAVLTLADRLKQAAADAASVRVAELSRRHAELTAQSAAAARYAALQQAEAARSGAAAQLAPPPEPLTPGLLPEVSEPAALPQAAAEPAPAAAPPQGEGLPRRVPQGGGRRQRLEAAAAKLRAASALLAPHPALAQAARDLDARADSLAGGSFTMALFGAFSAGKSSFANALLGERVLPVSPHPTTAAVNRILAPNADHLHGTAEVKMKTYDTWWDDLNYSFQVLGLEQPTKSSWRKAAEELTPAGIHPAGLPHYGFLKAAAAGWEDMESRLGSIMTVGLEEYRGFVADETKSCYVEGIDLYYGCDLTEQGIVLVDTPGADSLHARHTGVTFSYIKNADAILYVTYYNHAFSKADRQFLSQLGRVKDSFTLDKMFFIVNAADLASSQEELEQVVEHVQDNLKRSGISRPSIFPVSSLESLRAKQAADDVKLASSGFLSFEKTLNHFAVEELPGLSLRAGLDSIREASGKAERWARLAEEDADSRKVRAQRLEESRTQAVCMLEELPVISYERDVQEECGELLFHVRQRLDYAMGSFFQDAFHPSVLREDGGSLKAAFAACGKDLQRTLALELDQELWATTLRLEATGRKLCSKAVQRVLDRIKELEEGLALSVSLELEWPAPTLPESALQQPKDWGPYWSLFKNPRHFFESQGSLKLREQAEPLVKEDIAVLLASRSHELVRHYTEQTTVALTQYRDVLLEQLEQAVKAMQTSLAGGQSAEQWRQLAQELKSISE</sequence>
<dbReference type="SUPFAM" id="SSF52540">
    <property type="entry name" value="P-loop containing nucleoside triphosphate hydrolases"/>
    <property type="match status" value="2"/>
</dbReference>
<feature type="compositionally biased region" description="Low complexity" evidence="6">
    <location>
        <begin position="550"/>
        <end position="575"/>
    </location>
</feature>
<dbReference type="InterPro" id="IPR045063">
    <property type="entry name" value="Dynamin_N"/>
</dbReference>
<comment type="subcellular location">
    <subcellularLocation>
        <location evidence="1">Membrane</location>
    </subcellularLocation>
</comment>
<evidence type="ECO:0000256" key="3">
    <source>
        <dbReference type="ARBA" id="ARBA00022801"/>
    </source>
</evidence>
<keyword evidence="2" id="KW-0547">Nucleotide-binding</keyword>
<dbReference type="InterPro" id="IPR027417">
    <property type="entry name" value="P-loop_NTPase"/>
</dbReference>
<dbReference type="EMBL" id="CP040396">
    <property type="protein sequence ID" value="QCT02635.1"/>
    <property type="molecule type" value="Genomic_DNA"/>
</dbReference>
<evidence type="ECO:0000313" key="9">
    <source>
        <dbReference type="Proteomes" id="UP000300879"/>
    </source>
</evidence>
<protein>
    <submittedName>
        <fullName evidence="8">Dynamin family protein</fullName>
    </submittedName>
</protein>